<protein>
    <submittedName>
        <fullName evidence="2">DUF5994 family protein</fullName>
    </submittedName>
</protein>
<evidence type="ECO:0000313" key="3">
    <source>
        <dbReference type="Proteomes" id="UP001602123"/>
    </source>
</evidence>
<feature type="compositionally biased region" description="Basic and acidic residues" evidence="1">
    <location>
        <begin position="182"/>
        <end position="193"/>
    </location>
</feature>
<evidence type="ECO:0000256" key="1">
    <source>
        <dbReference type="SAM" id="MobiDB-lite"/>
    </source>
</evidence>
<sequence length="203" mass="22266">MAVTINRPTTDEHAPSPPARLSLTPGTVPGLLDGAWWPRSRDLSRELPALAERLDHSWGRVTRVTVNPAFWPVIPRKVPVKGHTVHVGWFTNEQDPHKLLLFSYSADRLDLLIIPPETEPAAAARLMSAATTPGSLLTASRLMEDERAADDATQSRDREEEWETEGGTAPPPAGNPTGPSLARDRREQPPGDRRRPRFVSGGA</sequence>
<dbReference type="Proteomes" id="UP001602123">
    <property type="component" value="Unassembled WGS sequence"/>
</dbReference>
<gene>
    <name evidence="2" type="ORF">ACFYZM_10300</name>
</gene>
<reference evidence="2 3" key="1">
    <citation type="submission" date="2024-10" db="EMBL/GenBank/DDBJ databases">
        <title>The Natural Products Discovery Center: Release of the First 8490 Sequenced Strains for Exploring Actinobacteria Biosynthetic Diversity.</title>
        <authorList>
            <person name="Kalkreuter E."/>
            <person name="Kautsar S.A."/>
            <person name="Yang D."/>
            <person name="Bader C.D."/>
            <person name="Teijaro C.N."/>
            <person name="Fluegel L."/>
            <person name="Davis C.M."/>
            <person name="Simpson J.R."/>
            <person name="Lauterbach L."/>
            <person name="Steele A.D."/>
            <person name="Gui C."/>
            <person name="Meng S."/>
            <person name="Li G."/>
            <person name="Viehrig K."/>
            <person name="Ye F."/>
            <person name="Su P."/>
            <person name="Kiefer A.F."/>
            <person name="Nichols A."/>
            <person name="Cepeda A.J."/>
            <person name="Yan W."/>
            <person name="Fan B."/>
            <person name="Jiang Y."/>
            <person name="Adhikari A."/>
            <person name="Zheng C.-J."/>
            <person name="Schuster L."/>
            <person name="Cowan T.M."/>
            <person name="Smanski M.J."/>
            <person name="Chevrette M.G."/>
            <person name="De Carvalho L.P.S."/>
            <person name="Shen B."/>
        </authorList>
    </citation>
    <scope>NUCLEOTIDE SEQUENCE [LARGE SCALE GENOMIC DNA]</scope>
    <source>
        <strain evidence="2 3">NPDC001650</strain>
    </source>
</reference>
<feature type="compositionally biased region" description="Basic and acidic residues" evidence="1">
    <location>
        <begin position="142"/>
        <end position="159"/>
    </location>
</feature>
<feature type="region of interest" description="Disordered" evidence="1">
    <location>
        <begin position="1"/>
        <end position="26"/>
    </location>
</feature>
<feature type="region of interest" description="Disordered" evidence="1">
    <location>
        <begin position="139"/>
        <end position="203"/>
    </location>
</feature>
<organism evidence="2 3">
    <name type="scientific">Streptomyces nondiastaticus</name>
    <dbReference type="NCBI Taxonomy" id="3154512"/>
    <lineage>
        <taxon>Bacteria</taxon>
        <taxon>Bacillati</taxon>
        <taxon>Actinomycetota</taxon>
        <taxon>Actinomycetes</taxon>
        <taxon>Kitasatosporales</taxon>
        <taxon>Streptomycetaceae</taxon>
        <taxon>Streptomyces</taxon>
    </lineage>
</organism>
<comment type="caution">
    <text evidence="2">The sequence shown here is derived from an EMBL/GenBank/DDBJ whole genome shotgun (WGS) entry which is preliminary data.</text>
</comment>
<keyword evidence="3" id="KW-1185">Reference proteome</keyword>
<dbReference type="RefSeq" id="WP_388626204.1">
    <property type="nucleotide sequence ID" value="NZ_JBIAUT010000002.1"/>
</dbReference>
<dbReference type="Pfam" id="PF19457">
    <property type="entry name" value="DUF5994"/>
    <property type="match status" value="1"/>
</dbReference>
<dbReference type="InterPro" id="IPR046036">
    <property type="entry name" value="DUF5994"/>
</dbReference>
<accession>A0ABW6TWC1</accession>
<proteinExistence type="predicted"/>
<name>A0ABW6TWC1_9ACTN</name>
<evidence type="ECO:0000313" key="2">
    <source>
        <dbReference type="EMBL" id="MFF4216656.1"/>
    </source>
</evidence>
<dbReference type="EMBL" id="JBIAUT010000002">
    <property type="protein sequence ID" value="MFF4216656.1"/>
    <property type="molecule type" value="Genomic_DNA"/>
</dbReference>